<dbReference type="RefSeq" id="WP_088264288.1">
    <property type="nucleotide sequence ID" value="NZ_JASZ02000017.1"/>
</dbReference>
<keyword evidence="3" id="KW-1185">Reference proteome</keyword>
<proteinExistence type="predicted"/>
<dbReference type="PANTHER" id="PTHR34203:SF15">
    <property type="entry name" value="SLL1173 PROTEIN"/>
    <property type="match status" value="1"/>
</dbReference>
<dbReference type="InterPro" id="IPR006342">
    <property type="entry name" value="FkbM_mtfrase"/>
</dbReference>
<evidence type="ECO:0000313" key="3">
    <source>
        <dbReference type="Proteomes" id="UP000197587"/>
    </source>
</evidence>
<dbReference type="InterPro" id="IPR029063">
    <property type="entry name" value="SAM-dependent_MTases_sf"/>
</dbReference>
<dbReference type="NCBIfam" id="TIGR01444">
    <property type="entry name" value="fkbM_fam"/>
    <property type="match status" value="1"/>
</dbReference>
<dbReference type="AlphaFoldDB" id="A0A246B8W1"/>
<organism evidence="2 3">
    <name type="scientific">Kaistella haifensis DSM 19056</name>
    <dbReference type="NCBI Taxonomy" id="1450526"/>
    <lineage>
        <taxon>Bacteria</taxon>
        <taxon>Pseudomonadati</taxon>
        <taxon>Bacteroidota</taxon>
        <taxon>Flavobacteriia</taxon>
        <taxon>Flavobacteriales</taxon>
        <taxon>Weeksellaceae</taxon>
        <taxon>Chryseobacterium group</taxon>
        <taxon>Kaistella</taxon>
    </lineage>
</organism>
<keyword evidence="2" id="KW-0489">Methyltransferase</keyword>
<dbReference type="Proteomes" id="UP000197587">
    <property type="component" value="Unassembled WGS sequence"/>
</dbReference>
<keyword evidence="2" id="KW-0808">Transferase</keyword>
<dbReference type="PANTHER" id="PTHR34203">
    <property type="entry name" value="METHYLTRANSFERASE, FKBM FAMILY PROTEIN"/>
    <property type="match status" value="1"/>
</dbReference>
<reference evidence="2 3" key="2">
    <citation type="submission" date="2017-05" db="EMBL/GenBank/DDBJ databases">
        <title>Genome of Chryseobacterium haifense.</title>
        <authorList>
            <person name="Newman J.D."/>
        </authorList>
    </citation>
    <scope>NUCLEOTIDE SEQUENCE [LARGE SCALE GENOMIC DNA]</scope>
    <source>
        <strain evidence="2 3">DSM 19056</strain>
    </source>
</reference>
<evidence type="ECO:0000259" key="1">
    <source>
        <dbReference type="Pfam" id="PF05050"/>
    </source>
</evidence>
<dbReference type="GO" id="GO:0032259">
    <property type="term" value="P:methylation"/>
    <property type="evidence" value="ECO:0007669"/>
    <property type="project" value="UniProtKB-KW"/>
</dbReference>
<protein>
    <submittedName>
        <fullName evidence="2">Methyltransferase FkbM</fullName>
    </submittedName>
</protein>
<dbReference type="GO" id="GO:0008168">
    <property type="term" value="F:methyltransferase activity"/>
    <property type="evidence" value="ECO:0007669"/>
    <property type="project" value="UniProtKB-KW"/>
</dbReference>
<name>A0A246B8W1_9FLAO</name>
<accession>A0A246B8W1</accession>
<comment type="caution">
    <text evidence="2">The sequence shown here is derived from an EMBL/GenBank/DDBJ whole genome shotgun (WGS) entry which is preliminary data.</text>
</comment>
<dbReference type="InterPro" id="IPR052514">
    <property type="entry name" value="SAM-dependent_MTase"/>
</dbReference>
<dbReference type="SUPFAM" id="SSF53335">
    <property type="entry name" value="S-adenosyl-L-methionine-dependent methyltransferases"/>
    <property type="match status" value="1"/>
</dbReference>
<sequence length="270" mass="31953">MSLYQRIAENLQFVAPQFYKKRYFKNLKNITRENFSERNIEPELLWIKEYLKSDAVFLDIGANSGSFVFQLENKLSPKNIYAFEPNKNLFSRLKRIFPKTNIFPLALSDKNEIATFKVPIIKGKKYNTRGTLQLDYREIDETKHILQQVKVMKLDDWADQENLEKIDFIKIDVEGNEMQTLHGAKTVIEKFQPAMMVEMEQRHHSQPLHQLISEIENWGYETFFLDRKTFDLEKLDEKMISENTDGKVGTKQAYNNNMIFIPKSHKTEKI</sequence>
<dbReference type="Gene3D" id="3.40.50.150">
    <property type="entry name" value="Vaccinia Virus protein VP39"/>
    <property type="match status" value="1"/>
</dbReference>
<evidence type="ECO:0000313" key="2">
    <source>
        <dbReference type="EMBL" id="OWK97901.1"/>
    </source>
</evidence>
<dbReference type="Pfam" id="PF05050">
    <property type="entry name" value="Methyltransf_21"/>
    <property type="match status" value="1"/>
</dbReference>
<gene>
    <name evidence="2" type="ORF">AP75_08520</name>
</gene>
<dbReference type="EMBL" id="JASZ02000017">
    <property type="protein sequence ID" value="OWK97901.1"/>
    <property type="molecule type" value="Genomic_DNA"/>
</dbReference>
<feature type="domain" description="Methyltransferase FkbM" evidence="1">
    <location>
        <begin position="59"/>
        <end position="221"/>
    </location>
</feature>
<reference evidence="2 3" key="1">
    <citation type="submission" date="2014-01" db="EMBL/GenBank/DDBJ databases">
        <authorList>
            <consortium name="Genome Consortium for Active Teaching"/>
            <person name="Sontag T.C."/>
            <person name="Newman J.D."/>
        </authorList>
    </citation>
    <scope>NUCLEOTIDE SEQUENCE [LARGE SCALE GENOMIC DNA]</scope>
    <source>
        <strain evidence="2 3">DSM 19056</strain>
    </source>
</reference>